<dbReference type="InterPro" id="IPR045211">
    <property type="entry name" value="TFP11/STIP/Ntr1"/>
</dbReference>
<comment type="caution">
    <text evidence="2">The sequence shown here is derived from an EMBL/GenBank/DDBJ whole genome shotgun (WGS) entry which is preliminary data.</text>
</comment>
<dbReference type="PANTHER" id="PTHR23329:SF1">
    <property type="entry name" value="TUFTELIN-INTERACTING PROTEIN 11"/>
    <property type="match status" value="1"/>
</dbReference>
<dbReference type="GO" id="GO:0000390">
    <property type="term" value="P:spliceosomal complex disassembly"/>
    <property type="evidence" value="ECO:0007669"/>
    <property type="project" value="InterPro"/>
</dbReference>
<evidence type="ECO:0000313" key="3">
    <source>
        <dbReference type="Proteomes" id="UP001428341"/>
    </source>
</evidence>
<proteinExistence type="predicted"/>
<dbReference type="Proteomes" id="UP001428341">
    <property type="component" value="Unassembled WGS sequence"/>
</dbReference>
<dbReference type="AlphaFoldDB" id="A0AAP0LTG8"/>
<dbReference type="PANTHER" id="PTHR23329">
    <property type="entry name" value="TUFTELIN-INTERACTING PROTEIN 11-RELATED"/>
    <property type="match status" value="1"/>
</dbReference>
<organism evidence="2 3">
    <name type="scientific">Citrus x changshan-huyou</name>
    <dbReference type="NCBI Taxonomy" id="2935761"/>
    <lineage>
        <taxon>Eukaryota</taxon>
        <taxon>Viridiplantae</taxon>
        <taxon>Streptophyta</taxon>
        <taxon>Embryophyta</taxon>
        <taxon>Tracheophyta</taxon>
        <taxon>Spermatophyta</taxon>
        <taxon>Magnoliopsida</taxon>
        <taxon>eudicotyledons</taxon>
        <taxon>Gunneridae</taxon>
        <taxon>Pentapetalae</taxon>
        <taxon>rosids</taxon>
        <taxon>malvids</taxon>
        <taxon>Sapindales</taxon>
        <taxon>Rutaceae</taxon>
        <taxon>Aurantioideae</taxon>
        <taxon>Citrus</taxon>
    </lineage>
</organism>
<name>A0AAP0LTG8_9ROSI</name>
<accession>A0AAP0LTG8</accession>
<gene>
    <name evidence="2" type="ORF">WN944_018433</name>
</gene>
<dbReference type="EMBL" id="JBCGBO010000007">
    <property type="protein sequence ID" value="KAK9187043.1"/>
    <property type="molecule type" value="Genomic_DNA"/>
</dbReference>
<dbReference type="Pfam" id="PF07842">
    <property type="entry name" value="GCFC"/>
    <property type="match status" value="1"/>
</dbReference>
<dbReference type="GO" id="GO:0071008">
    <property type="term" value="C:U2-type post-mRNA release spliceosomal complex"/>
    <property type="evidence" value="ECO:0007669"/>
    <property type="project" value="TreeGrafter"/>
</dbReference>
<dbReference type="InterPro" id="IPR022783">
    <property type="entry name" value="GCFC_dom"/>
</dbReference>
<keyword evidence="3" id="KW-1185">Reference proteome</keyword>
<reference evidence="2 3" key="1">
    <citation type="submission" date="2024-05" db="EMBL/GenBank/DDBJ databases">
        <title>Haplotype-resolved chromosome-level genome assembly of Huyou (Citrus changshanensis).</title>
        <authorList>
            <person name="Miao C."/>
            <person name="Chen W."/>
            <person name="Wu Y."/>
            <person name="Wang L."/>
            <person name="Zhao S."/>
            <person name="Grierson D."/>
            <person name="Xu C."/>
            <person name="Chen K."/>
        </authorList>
    </citation>
    <scope>NUCLEOTIDE SEQUENCE [LARGE SCALE GENOMIC DNA]</scope>
    <source>
        <strain evidence="2">01-14</strain>
        <tissue evidence="2">Leaf</tissue>
    </source>
</reference>
<protein>
    <recommendedName>
        <fullName evidence="1">GCF C-terminal domain-containing protein</fullName>
    </recommendedName>
</protein>
<sequence>MEEERVEYERNQPMHDVLDFSDRRSRRDPITPGLVSTGDILDPIGSIDAINSDKELMLDESLLKYLEERRKGKQRGFSIRNTNEYWKYRTLESPQMSKKKQEQFYSIVKEEAADRKAKRAMARMEIMKGGQHLQKNEDDYFGLDEILREQALSQENKTVGQQQQPSEFHKSIDIETVHEVPNMMEKYLCEELKRQKEALRLQEELETSFNLQKEVEKLETMAADTKLRFLDIEKIVSVLSQIEQESSSGTLTLDSLAYYFIDLKRRFSLDFEVLTLSRVAYSLALPFFMRMFQGWQPLRNPSHKLDVVSAWMDVLEFDYCCDDSEKSMPYTWLVSKIVLPALSMSSANTWDTSDSEQMLRFLECWENLLPPSVFYTILNEIVMPKLSSAIESWDALRETVPIHDLVLPWIPFLGFRVDGGLYEMILTKLRSVLNACHPSDVSAYSILSPWKIMIDTETWEQLMSQYVDPKLRVNLQELEQFESQQKAAGQAQGKAAAADLDSVTLIDGMDAGSDGGMSRRPLQVILVELEKSPENQNLVNGDEMLSLATDDAKVLQPGFRKRCYRMVLRTIPLEDA</sequence>
<evidence type="ECO:0000313" key="2">
    <source>
        <dbReference type="EMBL" id="KAK9187043.1"/>
    </source>
</evidence>
<evidence type="ECO:0000259" key="1">
    <source>
        <dbReference type="Pfam" id="PF07842"/>
    </source>
</evidence>
<feature type="domain" description="GCF C-terminal" evidence="1">
    <location>
        <begin position="253"/>
        <end position="479"/>
    </location>
</feature>